<name>A0A6L2L7X4_TANCI</name>
<dbReference type="EMBL" id="BKCJ010003793">
    <property type="protein sequence ID" value="GEU57220.1"/>
    <property type="molecule type" value="Genomic_DNA"/>
</dbReference>
<protein>
    <submittedName>
        <fullName evidence="1">Uncharacterized protein</fullName>
    </submittedName>
</protein>
<organism evidence="1">
    <name type="scientific">Tanacetum cinerariifolium</name>
    <name type="common">Dalmatian daisy</name>
    <name type="synonym">Chrysanthemum cinerariifolium</name>
    <dbReference type="NCBI Taxonomy" id="118510"/>
    <lineage>
        <taxon>Eukaryota</taxon>
        <taxon>Viridiplantae</taxon>
        <taxon>Streptophyta</taxon>
        <taxon>Embryophyta</taxon>
        <taxon>Tracheophyta</taxon>
        <taxon>Spermatophyta</taxon>
        <taxon>Magnoliopsida</taxon>
        <taxon>eudicotyledons</taxon>
        <taxon>Gunneridae</taxon>
        <taxon>Pentapetalae</taxon>
        <taxon>asterids</taxon>
        <taxon>campanulids</taxon>
        <taxon>Asterales</taxon>
        <taxon>Asteraceae</taxon>
        <taxon>Asteroideae</taxon>
        <taxon>Anthemideae</taxon>
        <taxon>Anthemidinae</taxon>
        <taxon>Tanacetum</taxon>
    </lineage>
</organism>
<evidence type="ECO:0000313" key="1">
    <source>
        <dbReference type="EMBL" id="GEU57220.1"/>
    </source>
</evidence>
<dbReference type="AlphaFoldDB" id="A0A6L2L7X4"/>
<sequence>MGGLFSMAGFRYCFHTSKPEPPYNGGAQLRKDIDTTLGSGILREAVRKPPREERWSRRVPALLRLAYTFFANAYEDRVLCVLLDRVPKYVCCVCVDESGQVDGSEGDDHDLWTPVSWTTSTHSDEFMVWQLTMFLRCLPLFLCLISRIRSKGAQLRKHIDTTLGSGVLREATRKPLGEEGWSRRFMRSVSYSSWSLQKACRFGVCSSQFCQR</sequence>
<proteinExistence type="predicted"/>
<gene>
    <name evidence="1" type="ORF">Tci_029198</name>
</gene>
<comment type="caution">
    <text evidence="1">The sequence shown here is derived from an EMBL/GenBank/DDBJ whole genome shotgun (WGS) entry which is preliminary data.</text>
</comment>
<accession>A0A6L2L7X4</accession>
<reference evidence="1" key="1">
    <citation type="journal article" date="2019" name="Sci. Rep.">
        <title>Draft genome of Tanacetum cinerariifolium, the natural source of mosquito coil.</title>
        <authorList>
            <person name="Yamashiro T."/>
            <person name="Shiraishi A."/>
            <person name="Satake H."/>
            <person name="Nakayama K."/>
        </authorList>
    </citation>
    <scope>NUCLEOTIDE SEQUENCE</scope>
</reference>